<evidence type="ECO:0000313" key="3">
    <source>
        <dbReference type="EMBL" id="MFC7082565.1"/>
    </source>
</evidence>
<comment type="caution">
    <text evidence="2">The sequence shown here is derived from an EMBL/GenBank/DDBJ whole genome shotgun (WGS) entry which is preliminary data.</text>
</comment>
<evidence type="ECO:0000313" key="4">
    <source>
        <dbReference type="Proteomes" id="UP001596407"/>
    </source>
</evidence>
<reference evidence="2" key="1">
    <citation type="journal article" date="2014" name="Int. J. Syst. Evol. Microbiol.">
        <title>Complete genome sequence of Corynebacterium casei LMG S-19264T (=DSM 44701T), isolated from a smear-ripened cheese.</title>
        <authorList>
            <consortium name="US DOE Joint Genome Institute (JGI-PGF)"/>
            <person name="Walter F."/>
            <person name="Albersmeier A."/>
            <person name="Kalinowski J."/>
            <person name="Ruckert C."/>
        </authorList>
    </citation>
    <scope>NUCLEOTIDE SEQUENCE [LARGE SCALE GENOMIC DNA]</scope>
    <source>
        <strain evidence="2">CCM 7472</strain>
    </source>
</reference>
<name>A0ABD5WGG3_9EURY</name>
<keyword evidence="1" id="KW-0472">Membrane</keyword>
<proteinExistence type="predicted"/>
<gene>
    <name evidence="2" type="ORF">ACFQJ6_04685</name>
    <name evidence="3" type="ORF">ACFQJ6_23320</name>
</gene>
<evidence type="ECO:0000256" key="1">
    <source>
        <dbReference type="SAM" id="Phobius"/>
    </source>
</evidence>
<feature type="transmembrane region" description="Helical" evidence="1">
    <location>
        <begin position="57"/>
        <end position="84"/>
    </location>
</feature>
<sequence length="87" mass="9420">MNSSIRKDELAVALLSSAFVGLGVALTTRALVSWKCLPSVPPDTYRVMSVDFSTVNFYWAGCPILAPLWPTYLGVAVLLGIAAWTCR</sequence>
<dbReference type="EMBL" id="JBHSZH010000005">
    <property type="protein sequence ID" value="MFC7082565.1"/>
    <property type="molecule type" value="Genomic_DNA"/>
</dbReference>
<dbReference type="RefSeq" id="WP_276279393.1">
    <property type="nucleotide sequence ID" value="NZ_CP119809.1"/>
</dbReference>
<accession>A0ABD5WGG3</accession>
<dbReference type="GeneID" id="79303960"/>
<keyword evidence="1" id="KW-1133">Transmembrane helix</keyword>
<keyword evidence="4" id="KW-1185">Reference proteome</keyword>
<keyword evidence="1" id="KW-0812">Transmembrane</keyword>
<protein>
    <submittedName>
        <fullName evidence="2">Uncharacterized protein</fullName>
    </submittedName>
</protein>
<organism evidence="2 4">
    <name type="scientific">Halorussus caseinilyticus</name>
    <dbReference type="NCBI Taxonomy" id="3034025"/>
    <lineage>
        <taxon>Archaea</taxon>
        <taxon>Methanobacteriati</taxon>
        <taxon>Methanobacteriota</taxon>
        <taxon>Stenosarchaea group</taxon>
        <taxon>Halobacteria</taxon>
        <taxon>Halobacteriales</taxon>
        <taxon>Haladaptataceae</taxon>
        <taxon>Halorussus</taxon>
    </lineage>
</organism>
<dbReference type="EMBL" id="JBHSZH010000005">
    <property type="protein sequence ID" value="MFC7079546.1"/>
    <property type="molecule type" value="Genomic_DNA"/>
</dbReference>
<dbReference type="AlphaFoldDB" id="A0ABD5WGG3"/>
<evidence type="ECO:0000313" key="2">
    <source>
        <dbReference type="EMBL" id="MFC7079546.1"/>
    </source>
</evidence>
<dbReference type="Proteomes" id="UP001596407">
    <property type="component" value="Unassembled WGS sequence"/>
</dbReference>
<reference evidence="4" key="2">
    <citation type="journal article" date="2019" name="Int. J. Syst. Evol. Microbiol.">
        <title>The Global Catalogue of Microorganisms (GCM) 10K type strain sequencing project: providing services to taxonomists for standard genome sequencing and annotation.</title>
        <authorList>
            <consortium name="The Broad Institute Genomics Platform"/>
            <consortium name="The Broad Institute Genome Sequencing Center for Infectious Disease"/>
            <person name="Wu L."/>
            <person name="Ma J."/>
        </authorList>
    </citation>
    <scope>NUCLEOTIDE SEQUENCE [LARGE SCALE GENOMIC DNA]</scope>
    <source>
        <strain evidence="4">DT72</strain>
    </source>
</reference>
<reference evidence="2" key="3">
    <citation type="submission" date="2024-09" db="EMBL/GenBank/DDBJ databases">
        <authorList>
            <person name="Sun Q."/>
        </authorList>
    </citation>
    <scope>NUCLEOTIDE SEQUENCE</scope>
    <source>
        <strain evidence="2">CCM 7472</strain>
    </source>
</reference>